<name>A0A544QYX1_9FIRM</name>
<gene>
    <name evidence="2" type="ORF">EXD82_00170</name>
</gene>
<dbReference type="PROSITE" id="PS51257">
    <property type="entry name" value="PROKAR_LIPOPROTEIN"/>
    <property type="match status" value="1"/>
</dbReference>
<reference evidence="2 3" key="1">
    <citation type="submission" date="2019-02" db="EMBL/GenBank/DDBJ databases">
        <title>Peptostreptococcaceae bacterium ZHW00191 nov., a new bacterium isolated from the human gut.</title>
        <authorList>
            <person name="Zhou H.-W."/>
            <person name="Chen X.-J."/>
        </authorList>
    </citation>
    <scope>NUCLEOTIDE SEQUENCE [LARGE SCALE GENOMIC DNA]</scope>
    <source>
        <strain evidence="2 3">ZHW00191</strain>
    </source>
</reference>
<dbReference type="AlphaFoldDB" id="A0A544QYX1"/>
<keyword evidence="1" id="KW-1133">Transmembrane helix</keyword>
<evidence type="ECO:0000256" key="1">
    <source>
        <dbReference type="SAM" id="Phobius"/>
    </source>
</evidence>
<protein>
    <submittedName>
        <fullName evidence="2">DUF4501 domain-containing protein</fullName>
    </submittedName>
</protein>
<organism evidence="2 3">
    <name type="scientific">Peptacetobacter hominis</name>
    <dbReference type="NCBI Taxonomy" id="2743610"/>
    <lineage>
        <taxon>Bacteria</taxon>
        <taxon>Bacillati</taxon>
        <taxon>Bacillota</taxon>
        <taxon>Clostridia</taxon>
        <taxon>Peptostreptococcales</taxon>
        <taxon>Peptostreptococcaceae</taxon>
        <taxon>Peptacetobacter</taxon>
    </lineage>
</organism>
<keyword evidence="1" id="KW-0812">Transmembrane</keyword>
<accession>A0A544QYX1</accession>
<keyword evidence="1" id="KW-0472">Membrane</keyword>
<evidence type="ECO:0000313" key="3">
    <source>
        <dbReference type="Proteomes" id="UP000317863"/>
    </source>
</evidence>
<keyword evidence="3" id="KW-1185">Reference proteome</keyword>
<dbReference type="Proteomes" id="UP000317863">
    <property type="component" value="Unassembled WGS sequence"/>
</dbReference>
<evidence type="ECO:0000313" key="2">
    <source>
        <dbReference type="EMBL" id="TQQ85870.1"/>
    </source>
</evidence>
<feature type="transmembrane region" description="Helical" evidence="1">
    <location>
        <begin position="13"/>
        <end position="46"/>
    </location>
</feature>
<sequence length="83" mass="9721">MRTSIAPPDIVSIYFFIGFDFISIAVSLFACILILSIFLIVSLHIFNYMKKDRQSPSFLFIRNQDQDHLIKLRLLHLLHLMIP</sequence>
<comment type="caution">
    <text evidence="2">The sequence shown here is derived from an EMBL/GenBank/DDBJ whole genome shotgun (WGS) entry which is preliminary data.</text>
</comment>
<proteinExistence type="predicted"/>
<dbReference type="EMBL" id="SGJB01000001">
    <property type="protein sequence ID" value="TQQ85870.1"/>
    <property type="molecule type" value="Genomic_DNA"/>
</dbReference>